<sequence>MDILNTSYLALFLIISLGFIVGNIKVKGISLDISAIIFVALFFGYLGAELPNILEKIGLILFIYTIGLQAGPGFFESFRNQGKNLIIMAFVVVVSAAILTFGAIIFLDVDKPIAIGLLAGALTSTPGLAAAIDVTHSSMASIGYGIAYPFGVIGVILFVRLYPKLFRVNIKKAEEDYKSETQVGFEPLQTRNYVVENDGAINRTIGELRVRSMTKGVISRVKHGESVFTPNTQTVLHKGDFIKAVGTQEALRRIELLIGPPEEVNIPLGKNYVVQSFLVTKAELVNKALGELYLRSKYNATVTRLRRSGIELAPSPNIKLQMGDKLMIACDKEHIKQVSDLLGDNNSKLSDTNFFPIATGIVLGIVLGKVSLSFGTSFEFSLGLTGGILIISMMLGRLGKTGAVLWTMSGSANQLLRQLGLMLFLASVGTKAGATIVETFDKYGIELFVIGAGITLIPMILGTIVAKFFLKIDVLSMLGTLTGAMTSTPGLAATDSMTDSSAPSIAYATVYPIAMVILIICAQLLGLMGVLYF</sequence>
<dbReference type="NCBIfam" id="TIGR01625">
    <property type="entry name" value="YidE_YbjL_dupl"/>
    <property type="match status" value="2"/>
</dbReference>
<dbReference type="InterPro" id="IPR036721">
    <property type="entry name" value="RCK_C_sf"/>
</dbReference>
<evidence type="ECO:0000313" key="11">
    <source>
        <dbReference type="Proteomes" id="UP001143545"/>
    </source>
</evidence>
<keyword evidence="4" id="KW-1003">Cell membrane</keyword>
<evidence type="ECO:0000313" key="10">
    <source>
        <dbReference type="EMBL" id="GLB51752.1"/>
    </source>
</evidence>
<proteinExistence type="inferred from homology"/>
<feature type="transmembrane region" description="Helical" evidence="8">
    <location>
        <begin position="29"/>
        <end position="47"/>
    </location>
</feature>
<feature type="transmembrane region" description="Helical" evidence="8">
    <location>
        <begin position="53"/>
        <end position="75"/>
    </location>
</feature>
<feature type="transmembrane region" description="Helical" evidence="8">
    <location>
        <begin position="142"/>
        <end position="162"/>
    </location>
</feature>
<feature type="transmembrane region" description="Helical" evidence="8">
    <location>
        <begin position="6"/>
        <end position="22"/>
    </location>
</feature>
<feature type="domain" description="RCK C-terminal" evidence="9">
    <location>
        <begin position="175"/>
        <end position="260"/>
    </location>
</feature>
<dbReference type="EMBL" id="BRVP01000004">
    <property type="protein sequence ID" value="GLB51752.1"/>
    <property type="molecule type" value="Genomic_DNA"/>
</dbReference>
<evidence type="ECO:0000256" key="3">
    <source>
        <dbReference type="ARBA" id="ARBA00022448"/>
    </source>
</evidence>
<evidence type="ECO:0000259" key="9">
    <source>
        <dbReference type="PROSITE" id="PS51202"/>
    </source>
</evidence>
<dbReference type="RefSeq" id="WP_281752610.1">
    <property type="nucleotide sequence ID" value="NZ_BRVP01000004.1"/>
</dbReference>
<evidence type="ECO:0000256" key="5">
    <source>
        <dbReference type="ARBA" id="ARBA00022692"/>
    </source>
</evidence>
<keyword evidence="3" id="KW-0813">Transport</keyword>
<dbReference type="Pfam" id="PF06826">
    <property type="entry name" value="Asp-Al_Ex"/>
    <property type="match status" value="2"/>
</dbReference>
<name>A0A9W6B4L9_9FLAO</name>
<dbReference type="PROSITE" id="PS51202">
    <property type="entry name" value="RCK_C"/>
    <property type="match status" value="2"/>
</dbReference>
<feature type="transmembrane region" description="Helical" evidence="8">
    <location>
        <begin position="505"/>
        <end position="532"/>
    </location>
</feature>
<evidence type="ECO:0000256" key="4">
    <source>
        <dbReference type="ARBA" id="ARBA00022475"/>
    </source>
</evidence>
<dbReference type="Gene3D" id="3.30.70.1450">
    <property type="entry name" value="Regulator of K+ conductance, C-terminal domain"/>
    <property type="match status" value="2"/>
</dbReference>
<comment type="caution">
    <text evidence="10">The sequence shown here is derived from an EMBL/GenBank/DDBJ whole genome shotgun (WGS) entry which is preliminary data.</text>
</comment>
<feature type="transmembrane region" description="Helical" evidence="8">
    <location>
        <begin position="419"/>
        <end position="437"/>
    </location>
</feature>
<dbReference type="InterPro" id="IPR006037">
    <property type="entry name" value="RCK_C"/>
</dbReference>
<gene>
    <name evidence="10" type="ORF">NBRC110019_07910</name>
</gene>
<keyword evidence="6 8" id="KW-1133">Transmembrane helix</keyword>
<keyword evidence="5 8" id="KW-0812">Transmembrane</keyword>
<dbReference type="GO" id="GO:0006813">
    <property type="term" value="P:potassium ion transport"/>
    <property type="evidence" value="ECO:0007669"/>
    <property type="project" value="InterPro"/>
</dbReference>
<evidence type="ECO:0000256" key="6">
    <source>
        <dbReference type="ARBA" id="ARBA00022989"/>
    </source>
</evidence>
<dbReference type="GO" id="GO:0008324">
    <property type="term" value="F:monoatomic cation transmembrane transporter activity"/>
    <property type="evidence" value="ECO:0007669"/>
    <property type="project" value="InterPro"/>
</dbReference>
<dbReference type="SUPFAM" id="SSF116726">
    <property type="entry name" value="TrkA C-terminal domain-like"/>
    <property type="match status" value="2"/>
</dbReference>
<feature type="transmembrane region" description="Helical" evidence="8">
    <location>
        <begin position="472"/>
        <end position="493"/>
    </location>
</feature>
<feature type="transmembrane region" description="Helical" evidence="8">
    <location>
        <begin position="87"/>
        <end position="107"/>
    </location>
</feature>
<dbReference type="InterPro" id="IPR006512">
    <property type="entry name" value="YidE_YbjL"/>
</dbReference>
<dbReference type="AlphaFoldDB" id="A0A9W6B4L9"/>
<dbReference type="Proteomes" id="UP001143545">
    <property type="component" value="Unassembled WGS sequence"/>
</dbReference>
<dbReference type="GO" id="GO:0005886">
    <property type="term" value="C:plasma membrane"/>
    <property type="evidence" value="ECO:0007669"/>
    <property type="project" value="UniProtKB-SubCell"/>
</dbReference>
<evidence type="ECO:0000256" key="1">
    <source>
        <dbReference type="ARBA" id="ARBA00004651"/>
    </source>
</evidence>
<feature type="transmembrane region" description="Helical" evidence="8">
    <location>
        <begin position="443"/>
        <end position="465"/>
    </location>
</feature>
<reference evidence="10" key="1">
    <citation type="submission" date="2022-07" db="EMBL/GenBank/DDBJ databases">
        <title>Taxonomy of Novel Oxalotrophic and Methylotrophic Bacteria.</title>
        <authorList>
            <person name="Sahin N."/>
            <person name="Tani A."/>
        </authorList>
    </citation>
    <scope>NUCLEOTIDE SEQUENCE</scope>
    <source>
        <strain evidence="10">AM327</strain>
    </source>
</reference>
<evidence type="ECO:0000256" key="2">
    <source>
        <dbReference type="ARBA" id="ARBA00009854"/>
    </source>
</evidence>
<comment type="similarity">
    <text evidence="2">Belongs to the AAE transporter (TC 2.A.81) family.</text>
</comment>
<evidence type="ECO:0000256" key="7">
    <source>
        <dbReference type="ARBA" id="ARBA00023136"/>
    </source>
</evidence>
<feature type="transmembrane region" description="Helical" evidence="8">
    <location>
        <begin position="354"/>
        <end position="374"/>
    </location>
</feature>
<organism evidence="10 11">
    <name type="scientific">Neptunitalea chrysea</name>
    <dbReference type="NCBI Taxonomy" id="1647581"/>
    <lineage>
        <taxon>Bacteria</taxon>
        <taxon>Pseudomonadati</taxon>
        <taxon>Bacteroidota</taxon>
        <taxon>Flavobacteriia</taxon>
        <taxon>Flavobacteriales</taxon>
        <taxon>Flavobacteriaceae</taxon>
        <taxon>Neptunitalea</taxon>
    </lineage>
</organism>
<dbReference type="InterPro" id="IPR050144">
    <property type="entry name" value="AAE_transporter"/>
</dbReference>
<comment type="subcellular location">
    <subcellularLocation>
        <location evidence="1">Cell membrane</location>
        <topology evidence="1">Multi-pass membrane protein</topology>
    </subcellularLocation>
</comment>
<protein>
    <submittedName>
        <fullName evidence="10">Transporter</fullName>
    </submittedName>
</protein>
<dbReference type="PANTHER" id="PTHR30445">
    <property type="entry name" value="K(+)_H(+) ANTIPORTER SUBUNIT KHTT"/>
    <property type="match status" value="1"/>
</dbReference>
<dbReference type="Pfam" id="PF02080">
    <property type="entry name" value="TrkA_C"/>
    <property type="match status" value="2"/>
</dbReference>
<dbReference type="PANTHER" id="PTHR30445:SF3">
    <property type="entry name" value="TRANSPORT PROTEIN YIDE-RELATED"/>
    <property type="match status" value="1"/>
</dbReference>
<keyword evidence="11" id="KW-1185">Reference proteome</keyword>
<evidence type="ECO:0000256" key="8">
    <source>
        <dbReference type="SAM" id="Phobius"/>
    </source>
</evidence>
<accession>A0A9W6B4L9</accession>
<keyword evidence="7 8" id="KW-0472">Membrane</keyword>
<feature type="domain" description="RCK C-terminal" evidence="9">
    <location>
        <begin position="261"/>
        <end position="344"/>
    </location>
</feature>
<feature type="transmembrane region" description="Helical" evidence="8">
    <location>
        <begin position="380"/>
        <end position="398"/>
    </location>
</feature>